<dbReference type="EMBL" id="JADIXZ010000001">
    <property type="protein sequence ID" value="MBK6299729.1"/>
    <property type="molecule type" value="Genomic_DNA"/>
</dbReference>
<dbReference type="Pfam" id="PF00497">
    <property type="entry name" value="SBP_bac_3"/>
    <property type="match status" value="1"/>
</dbReference>
<dbReference type="PROSITE" id="PS51257">
    <property type="entry name" value="PROKAR_LIPOPROTEIN"/>
    <property type="match status" value="1"/>
</dbReference>
<evidence type="ECO:0000313" key="9">
    <source>
        <dbReference type="Proteomes" id="UP000718281"/>
    </source>
</evidence>
<evidence type="ECO:0000256" key="2">
    <source>
        <dbReference type="ARBA" id="ARBA00022448"/>
    </source>
</evidence>
<feature type="region of interest" description="Disordered" evidence="5">
    <location>
        <begin position="35"/>
        <end position="55"/>
    </location>
</feature>
<evidence type="ECO:0000256" key="1">
    <source>
        <dbReference type="ARBA" id="ARBA00010333"/>
    </source>
</evidence>
<dbReference type="Proteomes" id="UP000718281">
    <property type="component" value="Unassembled WGS sequence"/>
</dbReference>
<dbReference type="CDD" id="cd13690">
    <property type="entry name" value="PBP2_GluB"/>
    <property type="match status" value="1"/>
</dbReference>
<keyword evidence="2" id="KW-0813">Transport</keyword>
<dbReference type="PANTHER" id="PTHR30085:SF6">
    <property type="entry name" value="ABC TRANSPORTER GLUTAMINE-BINDING PROTEIN GLNH"/>
    <property type="match status" value="1"/>
</dbReference>
<evidence type="ECO:0000256" key="6">
    <source>
        <dbReference type="SAM" id="SignalP"/>
    </source>
</evidence>
<protein>
    <submittedName>
        <fullName evidence="8">Glutamate ABC transporter substrate-binding protein</fullName>
    </submittedName>
</protein>
<organism evidence="8 9">
    <name type="scientific">Candidatus Phosphoribacter hodrii</name>
    <dbReference type="NCBI Taxonomy" id="2953743"/>
    <lineage>
        <taxon>Bacteria</taxon>
        <taxon>Bacillati</taxon>
        <taxon>Actinomycetota</taxon>
        <taxon>Actinomycetes</taxon>
        <taxon>Micrococcales</taxon>
        <taxon>Dermatophilaceae</taxon>
        <taxon>Candidatus Phosphoribacter</taxon>
    </lineage>
</organism>
<dbReference type="InterPro" id="IPR051455">
    <property type="entry name" value="Bact_solute-bind_prot3"/>
</dbReference>
<evidence type="ECO:0000256" key="5">
    <source>
        <dbReference type="SAM" id="MobiDB-lite"/>
    </source>
</evidence>
<comment type="similarity">
    <text evidence="1 4">Belongs to the bacterial solute-binding protein 3 family.</text>
</comment>
<accession>A0A934X3C2</accession>
<sequence>MPPTRLPLWAAGTTLLLSLAACGAGGYAQTPLSPTPTAAATTSAAPTTAAPTPAASKCNPVPAGFNPLQTYDPLPSLPASGALTGRLAEIRARGYLIAGVSADTLLMGARNPLTGQIEGFDIDLVHEIAKAILGDAAKVQLVVITAGQRQSFLVNRTVDIVVRNMTMNCARWLDWPIAFSAEYYHSGQKVLVRKGSTATSLDDLAAAKAKVCAPTGTTSLAKLQEFVAKGVVPVTADTHTGCLLHFQQAKVDAITGDDTVLAGLATQDPYAVVPAQTAITAEPYGVGFNSEDKVFVQYVNRLLETTKADGRWKASYDRWLAPSLGDAPTPPTAVYGRQ</sequence>
<dbReference type="AlphaFoldDB" id="A0A934X3C2"/>
<evidence type="ECO:0000256" key="4">
    <source>
        <dbReference type="RuleBase" id="RU003744"/>
    </source>
</evidence>
<dbReference type="PANTHER" id="PTHR30085">
    <property type="entry name" value="AMINO ACID ABC TRANSPORTER PERMEASE"/>
    <property type="match status" value="1"/>
</dbReference>
<keyword evidence="3 6" id="KW-0732">Signal</keyword>
<proteinExistence type="inferred from homology"/>
<dbReference type="GO" id="GO:0030288">
    <property type="term" value="C:outer membrane-bounded periplasmic space"/>
    <property type="evidence" value="ECO:0007669"/>
    <property type="project" value="TreeGrafter"/>
</dbReference>
<dbReference type="GO" id="GO:0005576">
    <property type="term" value="C:extracellular region"/>
    <property type="evidence" value="ECO:0007669"/>
    <property type="project" value="TreeGrafter"/>
</dbReference>
<dbReference type="Gene3D" id="3.40.190.10">
    <property type="entry name" value="Periplasmic binding protein-like II"/>
    <property type="match status" value="2"/>
</dbReference>
<dbReference type="InterPro" id="IPR018313">
    <property type="entry name" value="SBP_3_CS"/>
</dbReference>
<comment type="caution">
    <text evidence="8">The sequence shown here is derived from an EMBL/GenBank/DDBJ whole genome shotgun (WGS) entry which is preliminary data.</text>
</comment>
<evidence type="ECO:0000256" key="3">
    <source>
        <dbReference type="ARBA" id="ARBA00022729"/>
    </source>
</evidence>
<dbReference type="GO" id="GO:0006865">
    <property type="term" value="P:amino acid transport"/>
    <property type="evidence" value="ECO:0007669"/>
    <property type="project" value="TreeGrafter"/>
</dbReference>
<evidence type="ECO:0000313" key="8">
    <source>
        <dbReference type="EMBL" id="MBK6299729.1"/>
    </source>
</evidence>
<name>A0A934X3C2_9MICO</name>
<feature type="domain" description="Solute-binding protein family 3/N-terminal" evidence="7">
    <location>
        <begin position="95"/>
        <end position="323"/>
    </location>
</feature>
<gene>
    <name evidence="8" type="ORF">IPF40_01295</name>
</gene>
<feature type="signal peptide" evidence="6">
    <location>
        <begin position="1"/>
        <end position="23"/>
    </location>
</feature>
<dbReference type="PROSITE" id="PS01039">
    <property type="entry name" value="SBP_BACTERIAL_3"/>
    <property type="match status" value="1"/>
</dbReference>
<evidence type="ECO:0000259" key="7">
    <source>
        <dbReference type="SMART" id="SM00062"/>
    </source>
</evidence>
<reference evidence="8 9" key="1">
    <citation type="submission" date="2020-10" db="EMBL/GenBank/DDBJ databases">
        <title>Connecting structure to function with the recovery of over 1000 high-quality activated sludge metagenome-assembled genomes encoding full-length rRNA genes using long-read sequencing.</title>
        <authorList>
            <person name="Singleton C.M."/>
            <person name="Petriglieri F."/>
            <person name="Kristensen J.M."/>
            <person name="Kirkegaard R.H."/>
            <person name="Michaelsen T.Y."/>
            <person name="Andersen M.H."/>
            <person name="Karst S.M."/>
            <person name="Dueholm M.S."/>
            <person name="Nielsen P.H."/>
            <person name="Albertsen M."/>
        </authorList>
    </citation>
    <scope>NUCLEOTIDE SEQUENCE [LARGE SCALE GENOMIC DNA]</scope>
    <source>
        <strain evidence="8">AalE_18-Q3-R2-46_BAT3C.188</strain>
    </source>
</reference>
<dbReference type="SMART" id="SM00062">
    <property type="entry name" value="PBPb"/>
    <property type="match status" value="1"/>
</dbReference>
<feature type="chain" id="PRO_5038460969" evidence="6">
    <location>
        <begin position="24"/>
        <end position="338"/>
    </location>
</feature>
<dbReference type="InterPro" id="IPR001638">
    <property type="entry name" value="Solute-binding_3/MltF_N"/>
</dbReference>
<dbReference type="SUPFAM" id="SSF53850">
    <property type="entry name" value="Periplasmic binding protein-like II"/>
    <property type="match status" value="1"/>
</dbReference>